<dbReference type="Pfam" id="PF13365">
    <property type="entry name" value="Trypsin_2"/>
    <property type="match status" value="1"/>
</dbReference>
<sequence length="369" mass="38348">MDQYRPSRRGVLAGAGVGLAGLIAGCAEPRTESSIEGDSSSGIDRENRADGSTYTDVYETIIDSVTQIRVFGIEDPYTEEEGRGQGSGFVVDGEYIVTNEHVVAGAEEVDLQYINGDWSGTRLLGSDRQSDLAVLEADHVPDGATPLGLAEERPVVGQEVLAIGNPYGLEGSMSSGIVSGVDRTVPAPHGEFTFPNAVQTDAAVNPGNSGGPLVDLDGNVVGVVNAGGGDNIGFAISAALSRRVVPALIEEGEYDHPFLGIALATVDRLIAEENDLEQATGVIVTETLQEPALGALRGAERTVERGGEPVPVGGDVILSIDGEPIPDRHALSTVLALETSPGDTVAVELRRDGEVSTVDLTLGVRPTDD</sequence>
<dbReference type="PANTHER" id="PTHR43343:SF3">
    <property type="entry name" value="PROTEASE DO-LIKE 8, CHLOROPLASTIC"/>
    <property type="match status" value="1"/>
</dbReference>
<dbReference type="GO" id="GO:0004252">
    <property type="term" value="F:serine-type endopeptidase activity"/>
    <property type="evidence" value="ECO:0007669"/>
    <property type="project" value="InterPro"/>
</dbReference>
<comment type="similarity">
    <text evidence="1">Belongs to the peptidase S1C family.</text>
</comment>
<dbReference type="InterPro" id="IPR009003">
    <property type="entry name" value="Peptidase_S1_PA"/>
</dbReference>
<evidence type="ECO:0000259" key="5">
    <source>
        <dbReference type="Pfam" id="PF13180"/>
    </source>
</evidence>
<dbReference type="PATRIC" id="fig|1227497.3.peg.904"/>
<evidence type="ECO:0000256" key="4">
    <source>
        <dbReference type="SAM" id="MobiDB-lite"/>
    </source>
</evidence>
<dbReference type="EMBL" id="AOIB01000013">
    <property type="protein sequence ID" value="ELY60505.1"/>
    <property type="molecule type" value="Genomic_DNA"/>
</dbReference>
<dbReference type="eggNOG" id="arCOG02833">
    <property type="taxonomic scope" value="Archaea"/>
</dbReference>
<dbReference type="PROSITE" id="PS51257">
    <property type="entry name" value="PROKAR_LIPOPROTEIN"/>
    <property type="match status" value="1"/>
</dbReference>
<proteinExistence type="inferred from homology"/>
<feature type="region of interest" description="Disordered" evidence="4">
    <location>
        <begin position="30"/>
        <end position="50"/>
    </location>
</feature>
<evidence type="ECO:0000256" key="3">
    <source>
        <dbReference type="ARBA" id="ARBA00022801"/>
    </source>
</evidence>
<keyword evidence="3" id="KW-0378">Hydrolase</keyword>
<feature type="compositionally biased region" description="Low complexity" evidence="4">
    <location>
        <begin position="32"/>
        <end position="42"/>
    </location>
</feature>
<dbReference type="PROSITE" id="PS51318">
    <property type="entry name" value="TAT"/>
    <property type="match status" value="1"/>
</dbReference>
<dbReference type="InterPro" id="IPR051201">
    <property type="entry name" value="Chloro_Bact_Ser_Proteases"/>
</dbReference>
<dbReference type="GO" id="GO:0006508">
    <property type="term" value="P:proteolysis"/>
    <property type="evidence" value="ECO:0007669"/>
    <property type="project" value="UniProtKB-KW"/>
</dbReference>
<dbReference type="SUPFAM" id="SSF50494">
    <property type="entry name" value="Trypsin-like serine proteases"/>
    <property type="match status" value="1"/>
</dbReference>
<dbReference type="RefSeq" id="WP_005554060.1">
    <property type="nucleotide sequence ID" value="NZ_AOIB01000013.1"/>
</dbReference>
<dbReference type="InterPro" id="IPR006311">
    <property type="entry name" value="TAT_signal"/>
</dbReference>
<evidence type="ECO:0000256" key="1">
    <source>
        <dbReference type="ARBA" id="ARBA00010541"/>
    </source>
</evidence>
<dbReference type="InterPro" id="IPR001478">
    <property type="entry name" value="PDZ"/>
</dbReference>
<organism evidence="6 7">
    <name type="scientific">Natronococcus amylolyticus DSM 10524</name>
    <dbReference type="NCBI Taxonomy" id="1227497"/>
    <lineage>
        <taxon>Archaea</taxon>
        <taxon>Methanobacteriati</taxon>
        <taxon>Methanobacteriota</taxon>
        <taxon>Stenosarchaea group</taxon>
        <taxon>Halobacteria</taxon>
        <taxon>Halobacteriales</taxon>
        <taxon>Natrialbaceae</taxon>
        <taxon>Natronococcus</taxon>
    </lineage>
</organism>
<evidence type="ECO:0000313" key="6">
    <source>
        <dbReference type="EMBL" id="ELY60505.1"/>
    </source>
</evidence>
<dbReference type="InterPro" id="IPR036034">
    <property type="entry name" value="PDZ_sf"/>
</dbReference>
<evidence type="ECO:0000313" key="7">
    <source>
        <dbReference type="Proteomes" id="UP000011688"/>
    </source>
</evidence>
<dbReference type="Proteomes" id="UP000011688">
    <property type="component" value="Unassembled WGS sequence"/>
</dbReference>
<name>L9XFN4_9EURY</name>
<dbReference type="Gene3D" id="2.40.10.10">
    <property type="entry name" value="Trypsin-like serine proteases"/>
    <property type="match status" value="2"/>
</dbReference>
<protein>
    <submittedName>
        <fullName evidence="6">Peptidase S1 and S6 chymotrypsin/Hap</fullName>
    </submittedName>
</protein>
<dbReference type="Pfam" id="PF13180">
    <property type="entry name" value="PDZ_2"/>
    <property type="match status" value="1"/>
</dbReference>
<reference evidence="6 7" key="1">
    <citation type="journal article" date="2014" name="PLoS Genet.">
        <title>Phylogenetically driven sequencing of extremely halophilic archaea reveals strategies for static and dynamic osmo-response.</title>
        <authorList>
            <person name="Becker E.A."/>
            <person name="Seitzer P.M."/>
            <person name="Tritt A."/>
            <person name="Larsen D."/>
            <person name="Krusor M."/>
            <person name="Yao A.I."/>
            <person name="Wu D."/>
            <person name="Madern D."/>
            <person name="Eisen J.A."/>
            <person name="Darling A.E."/>
            <person name="Facciotti M.T."/>
        </authorList>
    </citation>
    <scope>NUCLEOTIDE SEQUENCE [LARGE SCALE GENOMIC DNA]</scope>
    <source>
        <strain evidence="6 7">DSM 10524</strain>
    </source>
</reference>
<accession>L9XFN4</accession>
<dbReference type="OrthoDB" id="350578at2157"/>
<dbReference type="STRING" id="1227497.C491_04385"/>
<gene>
    <name evidence="6" type="ORF">C491_04385</name>
</gene>
<keyword evidence="2" id="KW-0645">Protease</keyword>
<dbReference type="InterPro" id="IPR043504">
    <property type="entry name" value="Peptidase_S1_PA_chymotrypsin"/>
</dbReference>
<dbReference type="AlphaFoldDB" id="L9XFN4"/>
<dbReference type="SUPFAM" id="SSF50156">
    <property type="entry name" value="PDZ domain-like"/>
    <property type="match status" value="1"/>
</dbReference>
<feature type="domain" description="PDZ" evidence="5">
    <location>
        <begin position="258"/>
        <end position="362"/>
    </location>
</feature>
<dbReference type="PANTHER" id="PTHR43343">
    <property type="entry name" value="PEPTIDASE S12"/>
    <property type="match status" value="1"/>
</dbReference>
<keyword evidence="7" id="KW-1185">Reference proteome</keyword>
<evidence type="ECO:0000256" key="2">
    <source>
        <dbReference type="ARBA" id="ARBA00022670"/>
    </source>
</evidence>
<dbReference type="PRINTS" id="PR00834">
    <property type="entry name" value="PROTEASES2C"/>
</dbReference>
<dbReference type="Gene3D" id="2.30.42.10">
    <property type="match status" value="1"/>
</dbReference>
<dbReference type="InterPro" id="IPR001940">
    <property type="entry name" value="Peptidase_S1C"/>
</dbReference>
<comment type="caution">
    <text evidence="6">The sequence shown here is derived from an EMBL/GenBank/DDBJ whole genome shotgun (WGS) entry which is preliminary data.</text>
</comment>